<dbReference type="InterPro" id="IPR001054">
    <property type="entry name" value="A/G_cyclase"/>
</dbReference>
<reference evidence="3 4" key="1">
    <citation type="submission" date="2017-11" db="EMBL/GenBank/DDBJ databases">
        <title>Animal gut microbial communities from fecal samples from Wisconsin, USA.</title>
        <authorList>
            <person name="Neumann A."/>
        </authorList>
    </citation>
    <scope>NUCLEOTIDE SEQUENCE [LARGE SCALE GENOMIC DNA]</scope>
    <source>
        <strain evidence="3 4">UWS3</strain>
    </source>
</reference>
<feature type="transmembrane region" description="Helical" evidence="1">
    <location>
        <begin position="127"/>
        <end position="147"/>
    </location>
</feature>
<gene>
    <name evidence="3" type="ORF">BGX16_2266</name>
</gene>
<protein>
    <submittedName>
        <fullName evidence="3">Class 3 adenylate cyclase</fullName>
    </submittedName>
</protein>
<dbReference type="Proteomes" id="UP000231134">
    <property type="component" value="Unassembled WGS sequence"/>
</dbReference>
<dbReference type="RefSeq" id="WP_100426113.1">
    <property type="nucleotide sequence ID" value="NZ_PGEX01000001.1"/>
</dbReference>
<dbReference type="InterPro" id="IPR029787">
    <property type="entry name" value="Nucleotide_cyclase"/>
</dbReference>
<feature type="domain" description="Guanylate cyclase" evidence="2">
    <location>
        <begin position="176"/>
        <end position="305"/>
    </location>
</feature>
<keyword evidence="1" id="KW-1133">Transmembrane helix</keyword>
<evidence type="ECO:0000313" key="4">
    <source>
        <dbReference type="Proteomes" id="UP000231134"/>
    </source>
</evidence>
<dbReference type="Pfam" id="PF00211">
    <property type="entry name" value="Guanylate_cyc"/>
    <property type="match status" value="1"/>
</dbReference>
<evidence type="ECO:0000313" key="3">
    <source>
        <dbReference type="EMBL" id="PJJ42244.1"/>
    </source>
</evidence>
<dbReference type="CDD" id="cd07302">
    <property type="entry name" value="CHD"/>
    <property type="match status" value="1"/>
</dbReference>
<keyword evidence="1" id="KW-0472">Membrane</keyword>
<organism evidence="3 4">
    <name type="scientific">Hallerella succinigenes</name>
    <dbReference type="NCBI Taxonomy" id="1896222"/>
    <lineage>
        <taxon>Bacteria</taxon>
        <taxon>Pseudomonadati</taxon>
        <taxon>Fibrobacterota</taxon>
        <taxon>Fibrobacteria</taxon>
        <taxon>Fibrobacterales</taxon>
        <taxon>Fibrobacteraceae</taxon>
        <taxon>Hallerella</taxon>
    </lineage>
</organism>
<dbReference type="PROSITE" id="PS50125">
    <property type="entry name" value="GUANYLATE_CYCLASE_2"/>
    <property type="match status" value="1"/>
</dbReference>
<accession>A0A2M9A975</accession>
<keyword evidence="1" id="KW-0812">Transmembrane</keyword>
<proteinExistence type="predicted"/>
<dbReference type="PANTHER" id="PTHR43081:SF1">
    <property type="entry name" value="ADENYLATE CYCLASE, TERMINAL-DIFFERENTIATION SPECIFIC"/>
    <property type="match status" value="1"/>
</dbReference>
<dbReference type="AlphaFoldDB" id="A0A2M9A975"/>
<dbReference type="Gene3D" id="3.30.70.1230">
    <property type="entry name" value="Nucleotide cyclase"/>
    <property type="match status" value="1"/>
</dbReference>
<dbReference type="EMBL" id="PGEX01000001">
    <property type="protein sequence ID" value="PJJ42244.1"/>
    <property type="molecule type" value="Genomic_DNA"/>
</dbReference>
<dbReference type="InterPro" id="IPR050697">
    <property type="entry name" value="Adenylyl/Guanylyl_Cyclase_3/4"/>
</dbReference>
<dbReference type="OrthoDB" id="9768499at2"/>
<name>A0A2M9A975_9BACT</name>
<keyword evidence="4" id="KW-1185">Reference proteome</keyword>
<dbReference type="GO" id="GO:0004016">
    <property type="term" value="F:adenylate cyclase activity"/>
    <property type="evidence" value="ECO:0007669"/>
    <property type="project" value="UniProtKB-ARBA"/>
</dbReference>
<sequence length="369" mass="42626">MAIISTRLQKRKIKSIAFYIGCWTFFSLLFCYFHFYGTPQALDPILFMNALQFSILTGLSHGVYDVIVLHDDQDPRPIIGAFLIRLWYFIAVVFIDITLCILVQNWYKDGFLIDEQGIESIRDAFQLPFVQSFAIYGVLCGFFITFIRSVNKKFGLNVFLNAVLGKTQNPTEVELVFMFVDLSQSTHLAEQMGHIKYSRFLKEYYRLLSNCCEENGGDIYQIAGDGVYLTWPLSACRKNPRPILCFGDLKRCFFRTRRRFRAEFGAYPTFKAAAHWGKVTMTEVGNFRSEMAYHGDAINTTSRLQDLCRMLGEEFLISKELLEALPNVGRYHPLPKGTFELKGKSHETVVYALKFMHPDVHEENRSDEE</sequence>
<comment type="caution">
    <text evidence="3">The sequence shown here is derived from an EMBL/GenBank/DDBJ whole genome shotgun (WGS) entry which is preliminary data.</text>
</comment>
<evidence type="ECO:0000259" key="2">
    <source>
        <dbReference type="PROSITE" id="PS50125"/>
    </source>
</evidence>
<feature type="transmembrane region" description="Helical" evidence="1">
    <location>
        <begin position="82"/>
        <end position="107"/>
    </location>
</feature>
<dbReference type="PANTHER" id="PTHR43081">
    <property type="entry name" value="ADENYLATE CYCLASE, TERMINAL-DIFFERENTIATION SPECIFIC-RELATED"/>
    <property type="match status" value="1"/>
</dbReference>
<feature type="transmembrane region" description="Helical" evidence="1">
    <location>
        <begin position="16"/>
        <end position="35"/>
    </location>
</feature>
<evidence type="ECO:0000256" key="1">
    <source>
        <dbReference type="SAM" id="Phobius"/>
    </source>
</evidence>
<dbReference type="SUPFAM" id="SSF55073">
    <property type="entry name" value="Nucleotide cyclase"/>
    <property type="match status" value="1"/>
</dbReference>
<dbReference type="GO" id="GO:0035556">
    <property type="term" value="P:intracellular signal transduction"/>
    <property type="evidence" value="ECO:0007669"/>
    <property type="project" value="InterPro"/>
</dbReference>
<dbReference type="GO" id="GO:0009190">
    <property type="term" value="P:cyclic nucleotide biosynthetic process"/>
    <property type="evidence" value="ECO:0007669"/>
    <property type="project" value="InterPro"/>
</dbReference>